<sequence>MSQLPNLCSHIQNSFRSRLLRISIPQTKMNLAVVNVLYEQGFIASVARGNKQSPDATYVPTTNANISTRRYWLELKYRENQPVLSQMKVISKPSRHVTATVQQLRGLVAGQQQGIVKPALPGEIIVVATSKGVLEVNDAIRQNVGGKLLCRVR</sequence>
<dbReference type="GO" id="GO:0006412">
    <property type="term" value="P:translation"/>
    <property type="evidence" value="ECO:0007669"/>
    <property type="project" value="InterPro"/>
</dbReference>
<dbReference type="FunFam" id="3.30.1370.30:FF:000006">
    <property type="entry name" value="40S ribosomal protein S8"/>
    <property type="match status" value="1"/>
</dbReference>
<keyword evidence="3" id="KW-0687">Ribonucleoprotein</keyword>
<evidence type="ECO:0000256" key="1">
    <source>
        <dbReference type="ARBA" id="ARBA00006471"/>
    </source>
</evidence>
<dbReference type="GO" id="GO:0005840">
    <property type="term" value="C:ribosome"/>
    <property type="evidence" value="ECO:0007669"/>
    <property type="project" value="UniProtKB-KW"/>
</dbReference>
<dbReference type="OrthoDB" id="409928at2759"/>
<name>A0A4P9XQP1_9FUNG</name>
<dbReference type="SUPFAM" id="SSF56047">
    <property type="entry name" value="Ribosomal protein S8"/>
    <property type="match status" value="1"/>
</dbReference>
<dbReference type="PANTHER" id="PTHR11758">
    <property type="entry name" value="40S RIBOSOMAL PROTEIN S15A"/>
    <property type="match status" value="1"/>
</dbReference>
<dbReference type="Proteomes" id="UP000271241">
    <property type="component" value="Unassembled WGS sequence"/>
</dbReference>
<gene>
    <name evidence="4" type="ORF">THASP1DRAFT_16522</name>
</gene>
<reference evidence="5" key="1">
    <citation type="journal article" date="2018" name="Nat. Microbiol.">
        <title>Leveraging single-cell genomics to expand the fungal tree of life.</title>
        <authorList>
            <person name="Ahrendt S.R."/>
            <person name="Quandt C.A."/>
            <person name="Ciobanu D."/>
            <person name="Clum A."/>
            <person name="Salamov A."/>
            <person name="Andreopoulos B."/>
            <person name="Cheng J.F."/>
            <person name="Woyke T."/>
            <person name="Pelin A."/>
            <person name="Henrissat B."/>
            <person name="Reynolds N.K."/>
            <person name="Benny G.L."/>
            <person name="Smith M.E."/>
            <person name="James T.Y."/>
            <person name="Grigoriev I.V."/>
        </authorList>
    </citation>
    <scope>NUCLEOTIDE SEQUENCE [LARGE SCALE GENOMIC DNA]</scope>
    <source>
        <strain evidence="5">RSA 1356</strain>
    </source>
</reference>
<dbReference type="STRING" id="78915.A0A4P9XQP1"/>
<dbReference type="Pfam" id="PF00410">
    <property type="entry name" value="Ribosomal_S8"/>
    <property type="match status" value="1"/>
</dbReference>
<accession>A0A4P9XQP1</accession>
<dbReference type="AlphaFoldDB" id="A0A4P9XQP1"/>
<dbReference type="EMBL" id="KZ992669">
    <property type="protein sequence ID" value="RKP07821.1"/>
    <property type="molecule type" value="Genomic_DNA"/>
</dbReference>
<evidence type="ECO:0000256" key="3">
    <source>
        <dbReference type="ARBA" id="ARBA00023274"/>
    </source>
</evidence>
<keyword evidence="2 4" id="KW-0689">Ribosomal protein</keyword>
<dbReference type="GO" id="GO:1990904">
    <property type="term" value="C:ribonucleoprotein complex"/>
    <property type="evidence" value="ECO:0007669"/>
    <property type="project" value="UniProtKB-KW"/>
</dbReference>
<protein>
    <submittedName>
        <fullName evidence="4">30S ribosomal protein S8</fullName>
    </submittedName>
</protein>
<dbReference type="GO" id="GO:0003735">
    <property type="term" value="F:structural constituent of ribosome"/>
    <property type="evidence" value="ECO:0007669"/>
    <property type="project" value="InterPro"/>
</dbReference>
<evidence type="ECO:0000313" key="4">
    <source>
        <dbReference type="EMBL" id="RKP07821.1"/>
    </source>
</evidence>
<evidence type="ECO:0000256" key="2">
    <source>
        <dbReference type="ARBA" id="ARBA00022980"/>
    </source>
</evidence>
<dbReference type="InterPro" id="IPR000630">
    <property type="entry name" value="Ribosomal_uS8"/>
</dbReference>
<organism evidence="4 5">
    <name type="scientific">Thamnocephalis sphaerospora</name>
    <dbReference type="NCBI Taxonomy" id="78915"/>
    <lineage>
        <taxon>Eukaryota</taxon>
        <taxon>Fungi</taxon>
        <taxon>Fungi incertae sedis</taxon>
        <taxon>Zoopagomycota</taxon>
        <taxon>Zoopagomycotina</taxon>
        <taxon>Zoopagomycetes</taxon>
        <taxon>Zoopagales</taxon>
        <taxon>Sigmoideomycetaceae</taxon>
        <taxon>Thamnocephalis</taxon>
    </lineage>
</organism>
<proteinExistence type="inferred from homology"/>
<comment type="similarity">
    <text evidence="1">Belongs to the universal ribosomal protein uS8 family.</text>
</comment>
<keyword evidence="5" id="KW-1185">Reference proteome</keyword>
<dbReference type="InterPro" id="IPR035987">
    <property type="entry name" value="Ribosomal_uS8_sf"/>
</dbReference>
<dbReference type="Gene3D" id="3.30.1490.10">
    <property type="match status" value="1"/>
</dbReference>
<evidence type="ECO:0000313" key="5">
    <source>
        <dbReference type="Proteomes" id="UP000271241"/>
    </source>
</evidence>
<dbReference type="Gene3D" id="3.30.1370.30">
    <property type="match status" value="1"/>
</dbReference>